<evidence type="ECO:0000256" key="1">
    <source>
        <dbReference type="ARBA" id="ARBA00001933"/>
    </source>
</evidence>
<dbReference type="InterPro" id="IPR015421">
    <property type="entry name" value="PyrdxlP-dep_Trfase_major"/>
</dbReference>
<dbReference type="GeneID" id="37026217"/>
<evidence type="ECO:0000256" key="5">
    <source>
        <dbReference type="ARBA" id="ARBA00013220"/>
    </source>
</evidence>
<dbReference type="EMBL" id="KZ819666">
    <property type="protein sequence ID" value="PWN28214.1"/>
    <property type="molecule type" value="Genomic_DNA"/>
</dbReference>
<evidence type="ECO:0000256" key="4">
    <source>
        <dbReference type="ARBA" id="ARBA00008392"/>
    </source>
</evidence>
<sequence>MATPLTAPPLTSPRTSDALTTTLLSLSSSLSSAFEKIPGSPILTRYIASSYQNDPFRSLLELFLLAFAIRTVLQSRTRASASGSNFVKLDDKEIDDLVSEFNPLPLCEPLTASEEQSLAAVPTIIGGNSPHPKISLPHVHGGKPREVVNLASYNFADLAGDERVKEAAIKTLRTYGVGSCSPPGFYGTIDVHMALESDIARLLGTEAAIIYSQGFSTISSVIPAFSKRGDIIVADKGVNFAIQKGIAISRSTVRYYDHNDMSSLEATLKSVVQQYRRKKPLTRRFIITEGLFENDGQISNLKRLIELKRKYKFRLILDEGLSFGTLGRTGRGLTELHDVPASEVDMIVGSMANTLGSAGGFCAGSNEVVFHQRINGPAFVYSAALPAMLAVAASIAIAKISRNDDDVLTRLRENTRALRAVLDKVETLYIPSDAESPVIHLQVRAKGHRHPDTPQGKFDAAASSSSSSAMVPTNSSAADGESRNLLDPHHDLSPTAQLALLQSILDEALESGHVMLSLRKKLPSIKAEVLERGVLARPSIRIAVTAGLSRKEVEKAGQAIKAACGKVLGKRRV</sequence>
<dbReference type="GO" id="GO:0030170">
    <property type="term" value="F:pyridoxal phosphate binding"/>
    <property type="evidence" value="ECO:0007669"/>
    <property type="project" value="InterPro"/>
</dbReference>
<dbReference type="GO" id="GO:0004758">
    <property type="term" value="F:serine C-palmitoyltransferase activity"/>
    <property type="evidence" value="ECO:0007669"/>
    <property type="project" value="TreeGrafter"/>
</dbReference>
<evidence type="ECO:0000313" key="14">
    <source>
        <dbReference type="Proteomes" id="UP000245884"/>
    </source>
</evidence>
<comment type="cofactor">
    <cofactor evidence="1">
        <name>pyridoxal 5'-phosphate</name>
        <dbReference type="ChEBI" id="CHEBI:597326"/>
    </cofactor>
</comment>
<evidence type="ECO:0000256" key="10">
    <source>
        <dbReference type="ARBA" id="ARBA00023315"/>
    </source>
</evidence>
<dbReference type="GO" id="GO:0046512">
    <property type="term" value="P:sphingosine biosynthetic process"/>
    <property type="evidence" value="ECO:0007669"/>
    <property type="project" value="TreeGrafter"/>
</dbReference>
<dbReference type="InterPro" id="IPR004839">
    <property type="entry name" value="Aminotransferase_I/II_large"/>
</dbReference>
<dbReference type="GO" id="GO:0046513">
    <property type="term" value="P:ceramide biosynthetic process"/>
    <property type="evidence" value="ECO:0007669"/>
    <property type="project" value="TreeGrafter"/>
</dbReference>
<dbReference type="PANTHER" id="PTHR13693">
    <property type="entry name" value="CLASS II AMINOTRANSFERASE/8-AMINO-7-OXONONANOATE SYNTHASE"/>
    <property type="match status" value="1"/>
</dbReference>
<dbReference type="GO" id="GO:0016020">
    <property type="term" value="C:membrane"/>
    <property type="evidence" value="ECO:0007669"/>
    <property type="project" value="GOC"/>
</dbReference>
<dbReference type="InterPro" id="IPR015422">
    <property type="entry name" value="PyrdxlP-dep_Trfase_small"/>
</dbReference>
<keyword evidence="9" id="KW-0443">Lipid metabolism</keyword>
<proteinExistence type="inferred from homology"/>
<evidence type="ECO:0000256" key="2">
    <source>
        <dbReference type="ARBA" id="ARBA00004760"/>
    </source>
</evidence>
<dbReference type="Gene3D" id="3.90.1150.10">
    <property type="entry name" value="Aspartate Aminotransferase, domain 1"/>
    <property type="match status" value="1"/>
</dbReference>
<dbReference type="Gene3D" id="3.40.640.10">
    <property type="entry name" value="Type I PLP-dependent aspartate aminotransferase-like (Major domain)"/>
    <property type="match status" value="1"/>
</dbReference>
<dbReference type="SUPFAM" id="SSF53383">
    <property type="entry name" value="PLP-dependent transferases"/>
    <property type="match status" value="1"/>
</dbReference>
<feature type="compositionally biased region" description="Basic and acidic residues" evidence="11">
    <location>
        <begin position="480"/>
        <end position="489"/>
    </location>
</feature>
<comment type="pathway">
    <text evidence="3">Sphingolipid metabolism.</text>
</comment>
<dbReference type="Pfam" id="PF00155">
    <property type="entry name" value="Aminotran_1_2"/>
    <property type="match status" value="1"/>
</dbReference>
<dbReference type="STRING" id="1569628.A0A316UT87"/>
<evidence type="ECO:0000259" key="12">
    <source>
        <dbReference type="Pfam" id="PF00155"/>
    </source>
</evidence>
<gene>
    <name evidence="13" type="ORF">BDZ90DRAFT_219304</name>
</gene>
<evidence type="ECO:0000256" key="8">
    <source>
        <dbReference type="ARBA" id="ARBA00022919"/>
    </source>
</evidence>
<reference evidence="13 14" key="1">
    <citation type="journal article" date="2018" name="Mol. Biol. Evol.">
        <title>Broad Genomic Sampling Reveals a Smut Pathogenic Ancestry of the Fungal Clade Ustilaginomycotina.</title>
        <authorList>
            <person name="Kijpornyongpan T."/>
            <person name="Mondo S.J."/>
            <person name="Barry K."/>
            <person name="Sandor L."/>
            <person name="Lee J."/>
            <person name="Lipzen A."/>
            <person name="Pangilinan J."/>
            <person name="LaButti K."/>
            <person name="Hainaut M."/>
            <person name="Henrissat B."/>
            <person name="Grigoriev I.V."/>
            <person name="Spatafora J.W."/>
            <person name="Aime M.C."/>
        </authorList>
    </citation>
    <scope>NUCLEOTIDE SEQUENCE [LARGE SCALE GENOMIC DNA]</scope>
    <source>
        <strain evidence="13 14">MCA 5214</strain>
    </source>
</reference>
<protein>
    <recommendedName>
        <fullName evidence="5">serine C-palmitoyltransferase</fullName>
        <ecNumber evidence="5">2.3.1.50</ecNumber>
    </recommendedName>
</protein>
<dbReference type="Proteomes" id="UP000245884">
    <property type="component" value="Unassembled WGS sequence"/>
</dbReference>
<dbReference type="AlphaFoldDB" id="A0A316UT87"/>
<comment type="pathway">
    <text evidence="2">Lipid metabolism; sphingolipid metabolism.</text>
</comment>
<evidence type="ECO:0000256" key="9">
    <source>
        <dbReference type="ARBA" id="ARBA00023098"/>
    </source>
</evidence>
<feature type="region of interest" description="Disordered" evidence="11">
    <location>
        <begin position="445"/>
        <end position="489"/>
    </location>
</feature>
<evidence type="ECO:0000313" key="13">
    <source>
        <dbReference type="EMBL" id="PWN28214.1"/>
    </source>
</evidence>
<keyword evidence="10" id="KW-0012">Acyltransferase</keyword>
<keyword evidence="14" id="KW-1185">Reference proteome</keyword>
<keyword evidence="8" id="KW-0746">Sphingolipid metabolism</keyword>
<evidence type="ECO:0000256" key="3">
    <source>
        <dbReference type="ARBA" id="ARBA00004991"/>
    </source>
</evidence>
<dbReference type="RefSeq" id="XP_025362826.1">
    <property type="nucleotide sequence ID" value="XM_025504394.1"/>
</dbReference>
<accession>A0A316UT87</accession>
<evidence type="ECO:0000256" key="6">
    <source>
        <dbReference type="ARBA" id="ARBA00022679"/>
    </source>
</evidence>
<dbReference type="PANTHER" id="PTHR13693:SF2">
    <property type="entry name" value="SERINE PALMITOYLTRANSFERASE 1"/>
    <property type="match status" value="1"/>
</dbReference>
<dbReference type="InterPro" id="IPR050087">
    <property type="entry name" value="AON_synthase_class-II"/>
</dbReference>
<feature type="compositionally biased region" description="Low complexity" evidence="11">
    <location>
        <begin position="460"/>
        <end position="469"/>
    </location>
</feature>
<evidence type="ECO:0000256" key="11">
    <source>
        <dbReference type="SAM" id="MobiDB-lite"/>
    </source>
</evidence>
<keyword evidence="7" id="KW-0663">Pyridoxal phosphate</keyword>
<keyword evidence="6 13" id="KW-0808">Transferase</keyword>
<organism evidence="13 14">
    <name type="scientific">Jaminaea rosea</name>
    <dbReference type="NCBI Taxonomy" id="1569628"/>
    <lineage>
        <taxon>Eukaryota</taxon>
        <taxon>Fungi</taxon>
        <taxon>Dikarya</taxon>
        <taxon>Basidiomycota</taxon>
        <taxon>Ustilaginomycotina</taxon>
        <taxon>Exobasidiomycetes</taxon>
        <taxon>Microstromatales</taxon>
        <taxon>Microstromatales incertae sedis</taxon>
        <taxon>Jaminaea</taxon>
    </lineage>
</organism>
<comment type="similarity">
    <text evidence="4">Belongs to the class-II pyridoxal-phosphate-dependent aminotransferase family.</text>
</comment>
<evidence type="ECO:0000256" key="7">
    <source>
        <dbReference type="ARBA" id="ARBA00022898"/>
    </source>
</evidence>
<name>A0A316UT87_9BASI</name>
<dbReference type="EC" id="2.3.1.50" evidence="5"/>
<dbReference type="GO" id="GO:0005783">
    <property type="term" value="C:endoplasmic reticulum"/>
    <property type="evidence" value="ECO:0007669"/>
    <property type="project" value="TreeGrafter"/>
</dbReference>
<feature type="domain" description="Aminotransferase class I/classII large" evidence="12">
    <location>
        <begin position="146"/>
        <end position="433"/>
    </location>
</feature>
<dbReference type="InterPro" id="IPR015424">
    <property type="entry name" value="PyrdxlP-dep_Trfase"/>
</dbReference>
<dbReference type="OrthoDB" id="3168162at2759"/>